<feature type="transmembrane region" description="Helical" evidence="5">
    <location>
        <begin position="149"/>
        <end position="174"/>
    </location>
</feature>
<dbReference type="RefSeq" id="WP_184154726.1">
    <property type="nucleotide sequence ID" value="NZ_JACHKA010000001.1"/>
</dbReference>
<feature type="transmembrane region" description="Helical" evidence="5">
    <location>
        <begin position="414"/>
        <end position="439"/>
    </location>
</feature>
<feature type="transmembrane region" description="Helical" evidence="5">
    <location>
        <begin position="388"/>
        <end position="408"/>
    </location>
</feature>
<gene>
    <name evidence="7" type="ORF">HNP60_002778</name>
</gene>
<evidence type="ECO:0000256" key="1">
    <source>
        <dbReference type="ARBA" id="ARBA00004141"/>
    </source>
</evidence>
<keyword evidence="4 5" id="KW-0472">Membrane</keyword>
<proteinExistence type="predicted"/>
<feature type="transmembrane region" description="Helical" evidence="5">
    <location>
        <begin position="26"/>
        <end position="49"/>
    </location>
</feature>
<dbReference type="PANTHER" id="PTHR23508:SF10">
    <property type="entry name" value="CARBOXYLIC ACID TRANSPORTER PROTEIN HOMOLOG"/>
    <property type="match status" value="1"/>
</dbReference>
<dbReference type="SUPFAM" id="SSF103473">
    <property type="entry name" value="MFS general substrate transporter"/>
    <property type="match status" value="1"/>
</dbReference>
<name>A0ABR6NHP8_9SPHN</name>
<evidence type="ECO:0000256" key="5">
    <source>
        <dbReference type="SAM" id="Phobius"/>
    </source>
</evidence>
<evidence type="ECO:0000256" key="3">
    <source>
        <dbReference type="ARBA" id="ARBA00022989"/>
    </source>
</evidence>
<evidence type="ECO:0000256" key="4">
    <source>
        <dbReference type="ARBA" id="ARBA00023136"/>
    </source>
</evidence>
<feature type="transmembrane region" description="Helical" evidence="5">
    <location>
        <begin position="325"/>
        <end position="344"/>
    </location>
</feature>
<feature type="transmembrane region" description="Helical" evidence="5">
    <location>
        <begin position="93"/>
        <end position="111"/>
    </location>
</feature>
<protein>
    <submittedName>
        <fullName evidence="7">AAHS family 4-hydroxybenzoate transporter-like MFS transporter</fullName>
    </submittedName>
</protein>
<feature type="transmembrane region" description="Helical" evidence="5">
    <location>
        <begin position="117"/>
        <end position="137"/>
    </location>
</feature>
<keyword evidence="8" id="KW-1185">Reference proteome</keyword>
<dbReference type="InterPro" id="IPR020846">
    <property type="entry name" value="MFS_dom"/>
</dbReference>
<feature type="transmembrane region" description="Helical" evidence="5">
    <location>
        <begin position="61"/>
        <end position="81"/>
    </location>
</feature>
<feature type="transmembrane region" description="Helical" evidence="5">
    <location>
        <begin position="180"/>
        <end position="200"/>
    </location>
</feature>
<keyword evidence="3 5" id="KW-1133">Transmembrane helix</keyword>
<dbReference type="PANTHER" id="PTHR23508">
    <property type="entry name" value="CARBOXYLIC ACID TRANSPORTER PROTEIN HOMOLOG"/>
    <property type="match status" value="1"/>
</dbReference>
<organism evidence="7 8">
    <name type="scientific">Sphingobium lignivorans</name>
    <dbReference type="NCBI Taxonomy" id="2735886"/>
    <lineage>
        <taxon>Bacteria</taxon>
        <taxon>Pseudomonadati</taxon>
        <taxon>Pseudomonadota</taxon>
        <taxon>Alphaproteobacteria</taxon>
        <taxon>Sphingomonadales</taxon>
        <taxon>Sphingomonadaceae</taxon>
        <taxon>Sphingobium</taxon>
    </lineage>
</organism>
<evidence type="ECO:0000256" key="2">
    <source>
        <dbReference type="ARBA" id="ARBA00022692"/>
    </source>
</evidence>
<dbReference type="InterPro" id="IPR011701">
    <property type="entry name" value="MFS"/>
</dbReference>
<dbReference type="InterPro" id="IPR036259">
    <property type="entry name" value="MFS_trans_sf"/>
</dbReference>
<feature type="transmembrane region" description="Helical" evidence="5">
    <location>
        <begin position="260"/>
        <end position="278"/>
    </location>
</feature>
<feature type="transmembrane region" description="Helical" evidence="5">
    <location>
        <begin position="350"/>
        <end position="376"/>
    </location>
</feature>
<dbReference type="Pfam" id="PF07690">
    <property type="entry name" value="MFS_1"/>
    <property type="match status" value="1"/>
</dbReference>
<comment type="subcellular location">
    <subcellularLocation>
        <location evidence="1">Membrane</location>
        <topology evidence="1">Multi-pass membrane protein</topology>
    </subcellularLocation>
</comment>
<dbReference type="EMBL" id="JACHKA010000001">
    <property type="protein sequence ID" value="MBB5986804.1"/>
    <property type="molecule type" value="Genomic_DNA"/>
</dbReference>
<dbReference type="Gene3D" id="1.20.1250.20">
    <property type="entry name" value="MFS general substrate transporter like domains"/>
    <property type="match status" value="1"/>
</dbReference>
<sequence length="457" mass="48759">MASTPRSIDIASFINNRKLGPFNYKLIVLSWLITVFDGFDMMLISFTAPWMRDDLGLSTHMLGNVFSAGLVGMMVGGFALAYIGDKIGRRQTIIWAAFAFGILTAATSFAQNYEQLLVLRFLDGFAIGGMLPLAWALNIEYVPARYRSTVVTVIMMGYSIGSSLAGPVTVWLAPDYGWEGVFIFGGIGTIACAFGLLLWLPESVRFLASKNLKPQVIAATLNKIDPALKATPQDRFLLSDEKKDEGNFTVGKLFTGDLKWLTPLLWIGYIASTLAVYFKANWGPIVYEDLQFSRETAAYVSSIGGVAGAVLGLLLMRFTDGKGPYAVAFYPAIAFPLLLLVGLVPMDPTVFLAVSVAATSFVGGAHFGILSIAGVFYPSSIRANGAGWATSIAKIGGIAGPIVGAYVLSSGLPIVRSFAILALCPAALALCAFGIGAIVKRRRAPTPPPAPHLAEAN</sequence>
<reference evidence="7 8" key="1">
    <citation type="submission" date="2020-08" db="EMBL/GenBank/DDBJ databases">
        <title>Exploring microbial biodiversity for novel pathways involved in the catabolism of aromatic compounds derived from lignin.</title>
        <authorList>
            <person name="Elkins J."/>
        </authorList>
    </citation>
    <scope>NUCLEOTIDE SEQUENCE [LARGE SCALE GENOMIC DNA]</scope>
    <source>
        <strain evidence="7 8">B1D3A</strain>
    </source>
</reference>
<dbReference type="InterPro" id="IPR005829">
    <property type="entry name" value="Sugar_transporter_CS"/>
</dbReference>
<evidence type="ECO:0000313" key="7">
    <source>
        <dbReference type="EMBL" id="MBB5986804.1"/>
    </source>
</evidence>
<dbReference type="PROSITE" id="PS00217">
    <property type="entry name" value="SUGAR_TRANSPORT_2"/>
    <property type="match status" value="1"/>
</dbReference>
<feature type="transmembrane region" description="Helical" evidence="5">
    <location>
        <begin position="298"/>
        <end position="318"/>
    </location>
</feature>
<keyword evidence="2 5" id="KW-0812">Transmembrane</keyword>
<comment type="caution">
    <text evidence="7">The sequence shown here is derived from an EMBL/GenBank/DDBJ whole genome shotgun (WGS) entry which is preliminary data.</text>
</comment>
<evidence type="ECO:0000313" key="8">
    <source>
        <dbReference type="Proteomes" id="UP001138540"/>
    </source>
</evidence>
<feature type="domain" description="Major facilitator superfamily (MFS) profile" evidence="6">
    <location>
        <begin position="26"/>
        <end position="443"/>
    </location>
</feature>
<dbReference type="Proteomes" id="UP001138540">
    <property type="component" value="Unassembled WGS sequence"/>
</dbReference>
<evidence type="ECO:0000259" key="6">
    <source>
        <dbReference type="PROSITE" id="PS50850"/>
    </source>
</evidence>
<accession>A0ABR6NHP8</accession>
<dbReference type="PROSITE" id="PS50850">
    <property type="entry name" value="MFS"/>
    <property type="match status" value="1"/>
</dbReference>